<evidence type="ECO:0000313" key="1">
    <source>
        <dbReference type="EMBL" id="KAK7345608.1"/>
    </source>
</evidence>
<organism evidence="1 2">
    <name type="scientific">Canavalia gladiata</name>
    <name type="common">Sword bean</name>
    <name type="synonym">Dolichos gladiatus</name>
    <dbReference type="NCBI Taxonomy" id="3824"/>
    <lineage>
        <taxon>Eukaryota</taxon>
        <taxon>Viridiplantae</taxon>
        <taxon>Streptophyta</taxon>
        <taxon>Embryophyta</taxon>
        <taxon>Tracheophyta</taxon>
        <taxon>Spermatophyta</taxon>
        <taxon>Magnoliopsida</taxon>
        <taxon>eudicotyledons</taxon>
        <taxon>Gunneridae</taxon>
        <taxon>Pentapetalae</taxon>
        <taxon>rosids</taxon>
        <taxon>fabids</taxon>
        <taxon>Fabales</taxon>
        <taxon>Fabaceae</taxon>
        <taxon>Papilionoideae</taxon>
        <taxon>50 kb inversion clade</taxon>
        <taxon>NPAAA clade</taxon>
        <taxon>indigoferoid/millettioid clade</taxon>
        <taxon>Phaseoleae</taxon>
        <taxon>Canavalia</taxon>
    </lineage>
</organism>
<keyword evidence="2" id="KW-1185">Reference proteome</keyword>
<accession>A0AAN9M5G4</accession>
<proteinExistence type="predicted"/>
<comment type="caution">
    <text evidence="1">The sequence shown here is derived from an EMBL/GenBank/DDBJ whole genome shotgun (WGS) entry which is preliminary data.</text>
</comment>
<dbReference type="EMBL" id="JAYMYQ010000003">
    <property type="protein sequence ID" value="KAK7345608.1"/>
    <property type="molecule type" value="Genomic_DNA"/>
</dbReference>
<dbReference type="Proteomes" id="UP001367508">
    <property type="component" value="Unassembled WGS sequence"/>
</dbReference>
<reference evidence="1 2" key="1">
    <citation type="submission" date="2024-01" db="EMBL/GenBank/DDBJ databases">
        <title>The genomes of 5 underutilized Papilionoideae crops provide insights into root nodulation and disease resistanc.</title>
        <authorList>
            <person name="Jiang F."/>
        </authorList>
    </citation>
    <scope>NUCLEOTIDE SEQUENCE [LARGE SCALE GENOMIC DNA]</scope>
    <source>
        <strain evidence="1">LVBAO_FW01</strain>
        <tissue evidence="1">Leaves</tissue>
    </source>
</reference>
<gene>
    <name evidence="1" type="ORF">VNO77_16215</name>
</gene>
<protein>
    <submittedName>
        <fullName evidence="1">Uncharacterized protein</fullName>
    </submittedName>
</protein>
<sequence length="69" mass="8035">MLCRQYGNFVCRILVQIQVVLYEQLQFYFHLLIGFLSGYLSCFMPKYCCHLTADCGIEHLFSNMVDSGI</sequence>
<dbReference type="AlphaFoldDB" id="A0AAN9M5G4"/>
<name>A0AAN9M5G4_CANGL</name>
<evidence type="ECO:0000313" key="2">
    <source>
        <dbReference type="Proteomes" id="UP001367508"/>
    </source>
</evidence>